<evidence type="ECO:0000313" key="7">
    <source>
        <dbReference type="Proteomes" id="UP000823858"/>
    </source>
</evidence>
<feature type="domain" description="Glycoside hydrolase family 65 N-terminal" evidence="5">
    <location>
        <begin position="88"/>
        <end position="383"/>
    </location>
</feature>
<dbReference type="Gene3D" id="2.70.98.40">
    <property type="entry name" value="Glycoside hydrolase, family 65, N-terminal domain"/>
    <property type="match status" value="1"/>
</dbReference>
<dbReference type="PANTHER" id="PTHR11051">
    <property type="entry name" value="GLYCOSYL HYDROLASE-RELATED"/>
    <property type="match status" value="1"/>
</dbReference>
<dbReference type="EMBL" id="DWVP01000001">
    <property type="protein sequence ID" value="HJC84129.1"/>
    <property type="molecule type" value="Genomic_DNA"/>
</dbReference>
<dbReference type="InterPro" id="IPR012341">
    <property type="entry name" value="6hp_glycosidase-like_sf"/>
</dbReference>
<gene>
    <name evidence="6" type="ORF">H9751_00980</name>
</gene>
<evidence type="ECO:0000256" key="1">
    <source>
        <dbReference type="ARBA" id="ARBA00023295"/>
    </source>
</evidence>
<dbReference type="InterPro" id="IPR011013">
    <property type="entry name" value="Gal_mutarotase_sf_dom"/>
</dbReference>
<keyword evidence="1" id="KW-0326">Glycosidase</keyword>
<dbReference type="AlphaFoldDB" id="A0A9D2QAU9"/>
<dbReference type="Proteomes" id="UP000823858">
    <property type="component" value="Unassembled WGS sequence"/>
</dbReference>
<dbReference type="Gene3D" id="2.60.420.10">
    <property type="entry name" value="Maltose phosphorylase, domain 3"/>
    <property type="match status" value="1"/>
</dbReference>
<dbReference type="InterPro" id="IPR005195">
    <property type="entry name" value="Glyco_hydro_65_M"/>
</dbReference>
<dbReference type="Pfam" id="PF03633">
    <property type="entry name" value="Glyco_hydro_65C"/>
    <property type="match status" value="1"/>
</dbReference>
<accession>A0A9D2QAU9</accession>
<name>A0A9D2QAU9_9CORY</name>
<dbReference type="GO" id="GO:0005975">
    <property type="term" value="P:carbohydrate metabolic process"/>
    <property type="evidence" value="ECO:0007669"/>
    <property type="project" value="InterPro"/>
</dbReference>
<keyword evidence="6" id="KW-0378">Hydrolase</keyword>
<organism evidence="6 7">
    <name type="scientific">Candidatus Corynebacterium faecigallinarum</name>
    <dbReference type="NCBI Taxonomy" id="2838528"/>
    <lineage>
        <taxon>Bacteria</taxon>
        <taxon>Bacillati</taxon>
        <taxon>Actinomycetota</taxon>
        <taxon>Actinomycetes</taxon>
        <taxon>Mycobacteriales</taxon>
        <taxon>Corynebacteriaceae</taxon>
        <taxon>Corynebacterium</taxon>
    </lineage>
</organism>
<dbReference type="SUPFAM" id="SSF74650">
    <property type="entry name" value="Galactose mutarotase-like"/>
    <property type="match status" value="1"/>
</dbReference>
<dbReference type="InterPro" id="IPR005194">
    <property type="entry name" value="Glyco_hydro_65_C"/>
</dbReference>
<protein>
    <submittedName>
        <fullName evidence="6">Glycoside hydrolase family 65 protein</fullName>
    </submittedName>
</protein>
<dbReference type="SUPFAM" id="SSF48208">
    <property type="entry name" value="Six-hairpin glycosidases"/>
    <property type="match status" value="1"/>
</dbReference>
<dbReference type="GO" id="GO:0030246">
    <property type="term" value="F:carbohydrate binding"/>
    <property type="evidence" value="ECO:0007669"/>
    <property type="project" value="InterPro"/>
</dbReference>
<dbReference type="Gene3D" id="1.50.10.10">
    <property type="match status" value="1"/>
</dbReference>
<dbReference type="InterPro" id="IPR008928">
    <property type="entry name" value="6-hairpin_glycosidase_sf"/>
</dbReference>
<reference evidence="6" key="2">
    <citation type="submission" date="2021-04" db="EMBL/GenBank/DDBJ databases">
        <authorList>
            <person name="Gilroy R."/>
        </authorList>
    </citation>
    <scope>NUCLEOTIDE SEQUENCE</scope>
    <source>
        <strain evidence="6">ChiHjej13B12-4958</strain>
    </source>
</reference>
<feature type="region of interest" description="Disordered" evidence="2">
    <location>
        <begin position="262"/>
        <end position="282"/>
    </location>
</feature>
<sequence>MSGLSGNHSAFEDFLAARRRVASVVNRPIDRASVTTPVTASGTNLISDGDGDGLFPTGYRADQHHYDTDPVEGLDRENNPVDEWGWYETHPDRSDLGLSETLFALSNGYLGVRGNPAEGRDSEEHGTFINGVHETWPISHAEDAYGLAREGQAIVQVPDAKTIRVYIDDEPLRLPQVEVEDYSRGLDFREGVLRRSCIWRTAAGKRVRITNERMVSFQERHLMIVSTEVELLDDDAAVVLSSQILNRQDGEDEYSTVVEHTGATAEGPAGVGDGGDPRKSEQFSGRVFQPTYQSQPEDQRVTLGYRITRSGMTVAVSMDHELDLQNGPSCGSSGTGTHGFADAEGVEVHTELREDVARVIYHLAGHKGMKLRLQKYVAYHSSRHVSPDELAFRCARTINRAKAVGFRNLQRNQAKWLQRFWRRSDVRIPGQPEIQQATRWNIFQLLQASARAEGQGVPAKGLTGSGYGGHYFWDTEIYVMPFLSYTNPQFARNAMRFRYTMLPAAKERARELAHDGVLFPWRTINGRESSAYYAAGTAQYHIDADVSYALMKYVNASGDMDFLLDEGVHILIGTARFFMSLGFFNTAGTRFEIHSVTGPDEYTTVVNNNLYTNVMAQYNLRVAVEVVTQLKAARPYDYEDVMRRAGLSEDELDLWQRAADVMYIPFNESLGVNPQDDQFMQRQLWSLDDPAVGPKRPLLLHYHPLTIYRYQVLKQADVVLALFLQGSRFPEDVKRRDYNYYDRLTTGDSSLSAVVQSIMAAELGYHDRAMDFFTRGLYLDLNDLHGNSSDGVHIASCGGVWSGLVYGFGGFRDHDGRFSIDPRMPEEWGELEYTVTLQGTVVRVTVRAGEVELVVDPGEESDAATVAAGAAGAKDADVLTVPAGPIRVCGQEVMVGTDPVVVAGDTLLRADDAE</sequence>
<evidence type="ECO:0000259" key="3">
    <source>
        <dbReference type="Pfam" id="PF03632"/>
    </source>
</evidence>
<reference evidence="6" key="1">
    <citation type="journal article" date="2021" name="PeerJ">
        <title>Extensive microbial diversity within the chicken gut microbiome revealed by metagenomics and culture.</title>
        <authorList>
            <person name="Gilroy R."/>
            <person name="Ravi A."/>
            <person name="Getino M."/>
            <person name="Pursley I."/>
            <person name="Horton D.L."/>
            <person name="Alikhan N.F."/>
            <person name="Baker D."/>
            <person name="Gharbi K."/>
            <person name="Hall N."/>
            <person name="Watson M."/>
            <person name="Adriaenssens E.M."/>
            <person name="Foster-Nyarko E."/>
            <person name="Jarju S."/>
            <person name="Secka A."/>
            <person name="Antonio M."/>
            <person name="Oren A."/>
            <person name="Chaudhuri R.R."/>
            <person name="La Ragione R."/>
            <person name="Hildebrand F."/>
            <person name="Pallen M.J."/>
        </authorList>
    </citation>
    <scope>NUCLEOTIDE SEQUENCE</scope>
    <source>
        <strain evidence="6">ChiHjej13B12-4958</strain>
    </source>
</reference>
<evidence type="ECO:0000313" key="6">
    <source>
        <dbReference type="EMBL" id="HJC84129.1"/>
    </source>
</evidence>
<dbReference type="GO" id="GO:0004553">
    <property type="term" value="F:hydrolase activity, hydrolyzing O-glycosyl compounds"/>
    <property type="evidence" value="ECO:0007669"/>
    <property type="project" value="TreeGrafter"/>
</dbReference>
<dbReference type="InterPro" id="IPR005196">
    <property type="entry name" value="Glyco_hydro_65_N"/>
</dbReference>
<evidence type="ECO:0000256" key="2">
    <source>
        <dbReference type="SAM" id="MobiDB-lite"/>
    </source>
</evidence>
<dbReference type="PANTHER" id="PTHR11051:SF13">
    <property type="entry name" value="GLYCOSYL TRANSFERASE"/>
    <property type="match status" value="1"/>
</dbReference>
<comment type="caution">
    <text evidence="6">The sequence shown here is derived from an EMBL/GenBank/DDBJ whole genome shotgun (WGS) entry which is preliminary data.</text>
</comment>
<dbReference type="InterPro" id="IPR037018">
    <property type="entry name" value="GH65_N"/>
</dbReference>
<evidence type="ECO:0000259" key="5">
    <source>
        <dbReference type="Pfam" id="PF03636"/>
    </source>
</evidence>
<proteinExistence type="predicted"/>
<dbReference type="Pfam" id="PF03632">
    <property type="entry name" value="Glyco_hydro_65m"/>
    <property type="match status" value="1"/>
</dbReference>
<dbReference type="Pfam" id="PF03636">
    <property type="entry name" value="Glyco_hydro_65N"/>
    <property type="match status" value="1"/>
</dbReference>
<feature type="domain" description="Glycoside hydrolase family 65 central catalytic" evidence="3">
    <location>
        <begin position="439"/>
        <end position="801"/>
    </location>
</feature>
<dbReference type="GO" id="GO:0016757">
    <property type="term" value="F:glycosyltransferase activity"/>
    <property type="evidence" value="ECO:0007669"/>
    <property type="project" value="UniProtKB-ARBA"/>
</dbReference>
<evidence type="ECO:0000259" key="4">
    <source>
        <dbReference type="Pfam" id="PF03633"/>
    </source>
</evidence>
<feature type="domain" description="Glycoside hydrolase family 65 C-terminal" evidence="4">
    <location>
        <begin position="811"/>
        <end position="859"/>
    </location>
</feature>